<dbReference type="Gene3D" id="3.40.50.720">
    <property type="entry name" value="NAD(P)-binding Rossmann-like Domain"/>
    <property type="match status" value="1"/>
</dbReference>
<comment type="similarity">
    <text evidence="1 3">Belongs to the short-chain dehydrogenases/reductases (SDR) family.</text>
</comment>
<dbReference type="EMBL" id="QPJT01000006">
    <property type="protein sequence ID" value="RCX18002.1"/>
    <property type="molecule type" value="Genomic_DNA"/>
</dbReference>
<dbReference type="RefSeq" id="WP_114297143.1">
    <property type="nucleotide sequence ID" value="NZ_QPJT01000006.1"/>
</dbReference>
<gene>
    <name evidence="5" type="ORF">DFR58_106171</name>
</gene>
<evidence type="ECO:0000313" key="5">
    <source>
        <dbReference type="EMBL" id="RCX18002.1"/>
    </source>
</evidence>
<dbReference type="SMART" id="SM00822">
    <property type="entry name" value="PKS_KR"/>
    <property type="match status" value="1"/>
</dbReference>
<dbReference type="InterPro" id="IPR057326">
    <property type="entry name" value="KR_dom"/>
</dbReference>
<dbReference type="GO" id="GO:0006633">
    <property type="term" value="P:fatty acid biosynthetic process"/>
    <property type="evidence" value="ECO:0007669"/>
    <property type="project" value="TreeGrafter"/>
</dbReference>
<dbReference type="SUPFAM" id="SSF51735">
    <property type="entry name" value="NAD(P)-binding Rossmann-fold domains"/>
    <property type="match status" value="1"/>
</dbReference>
<evidence type="ECO:0000259" key="4">
    <source>
        <dbReference type="SMART" id="SM00822"/>
    </source>
</evidence>
<dbReference type="AlphaFoldDB" id="A0A369B8Z4"/>
<dbReference type="Pfam" id="PF00106">
    <property type="entry name" value="adh_short"/>
    <property type="match status" value="1"/>
</dbReference>
<dbReference type="PANTHER" id="PTHR42760:SF133">
    <property type="entry name" value="3-OXOACYL-[ACYL-CARRIER-PROTEIN] REDUCTASE"/>
    <property type="match status" value="1"/>
</dbReference>
<organism evidence="5 6">
    <name type="scientific">Anaerobacterium chartisolvens</name>
    <dbReference type="NCBI Taxonomy" id="1297424"/>
    <lineage>
        <taxon>Bacteria</taxon>
        <taxon>Bacillati</taxon>
        <taxon>Bacillota</taxon>
        <taxon>Clostridia</taxon>
        <taxon>Eubacteriales</taxon>
        <taxon>Oscillospiraceae</taxon>
        <taxon>Anaerobacterium</taxon>
    </lineage>
</organism>
<evidence type="ECO:0000313" key="6">
    <source>
        <dbReference type="Proteomes" id="UP000253034"/>
    </source>
</evidence>
<dbReference type="InterPro" id="IPR020904">
    <property type="entry name" value="Sc_DH/Rdtase_CS"/>
</dbReference>
<dbReference type="CDD" id="cd05233">
    <property type="entry name" value="SDR_c"/>
    <property type="match status" value="1"/>
</dbReference>
<feature type="domain" description="Ketoreductase" evidence="4">
    <location>
        <begin position="8"/>
        <end position="181"/>
    </location>
</feature>
<keyword evidence="2" id="KW-0560">Oxidoreductase</keyword>
<dbReference type="PRINTS" id="PR00080">
    <property type="entry name" value="SDRFAMILY"/>
</dbReference>
<dbReference type="PRINTS" id="PR00081">
    <property type="entry name" value="GDHRDH"/>
</dbReference>
<dbReference type="InterPro" id="IPR036291">
    <property type="entry name" value="NAD(P)-bd_dom_sf"/>
</dbReference>
<dbReference type="GO" id="GO:0048038">
    <property type="term" value="F:quinone binding"/>
    <property type="evidence" value="ECO:0007669"/>
    <property type="project" value="TreeGrafter"/>
</dbReference>
<dbReference type="FunFam" id="3.40.50.720:FF:000084">
    <property type="entry name" value="Short-chain dehydrogenase reductase"/>
    <property type="match status" value="1"/>
</dbReference>
<dbReference type="InterPro" id="IPR002347">
    <property type="entry name" value="SDR_fam"/>
</dbReference>
<comment type="caution">
    <text evidence="5">The sequence shown here is derived from an EMBL/GenBank/DDBJ whole genome shotgun (WGS) entry which is preliminary data.</text>
</comment>
<dbReference type="Proteomes" id="UP000253034">
    <property type="component" value="Unassembled WGS sequence"/>
</dbReference>
<proteinExistence type="inferred from homology"/>
<evidence type="ECO:0000256" key="3">
    <source>
        <dbReference type="RuleBase" id="RU000363"/>
    </source>
</evidence>
<name>A0A369B8Z4_9FIRM</name>
<dbReference type="PANTHER" id="PTHR42760">
    <property type="entry name" value="SHORT-CHAIN DEHYDROGENASES/REDUCTASES FAMILY MEMBER"/>
    <property type="match status" value="1"/>
</dbReference>
<protein>
    <submittedName>
        <fullName evidence="5">3-oxoacyl-[acyl-carrier protein] reductase/meso-butanediol dehydrogenase/(S,S)-butanediol dehydrogenase/diacetyl reductase</fullName>
    </submittedName>
</protein>
<dbReference type="PROSITE" id="PS00061">
    <property type="entry name" value="ADH_SHORT"/>
    <property type="match status" value="1"/>
</dbReference>
<evidence type="ECO:0000256" key="2">
    <source>
        <dbReference type="ARBA" id="ARBA00023002"/>
    </source>
</evidence>
<dbReference type="GO" id="GO:0016616">
    <property type="term" value="F:oxidoreductase activity, acting on the CH-OH group of donors, NAD or NADP as acceptor"/>
    <property type="evidence" value="ECO:0007669"/>
    <property type="project" value="TreeGrafter"/>
</dbReference>
<dbReference type="GO" id="GO:0008206">
    <property type="term" value="P:bile acid metabolic process"/>
    <property type="evidence" value="ECO:0007669"/>
    <property type="project" value="UniProtKB-ARBA"/>
</dbReference>
<evidence type="ECO:0000256" key="1">
    <source>
        <dbReference type="ARBA" id="ARBA00006484"/>
    </source>
</evidence>
<accession>A0A369B8Z4</accession>
<keyword evidence="6" id="KW-1185">Reference proteome</keyword>
<reference evidence="5 6" key="1">
    <citation type="submission" date="2018-07" db="EMBL/GenBank/DDBJ databases">
        <title>Genomic Encyclopedia of Type Strains, Phase IV (KMG-IV): sequencing the most valuable type-strain genomes for metagenomic binning, comparative biology and taxonomic classification.</title>
        <authorList>
            <person name="Goeker M."/>
        </authorList>
    </citation>
    <scope>NUCLEOTIDE SEQUENCE [LARGE SCALE GENOMIC DNA]</scope>
    <source>
        <strain evidence="5 6">DSM 27016</strain>
    </source>
</reference>
<dbReference type="OrthoDB" id="1999550at2"/>
<sequence>MFSSLKGKVCVVTGAARSIGLGIAERYAKEGAAVAMIDISSEVAAQADRISQEGGTAKGYILNITDRDAVFACFEQIVKDLGPVYALVNNAGIVDQRPFEEITADQINKQMAVNVNGTLFCAQAAVKTMKALKNGRIINFSSKSGKTGSALMAHYSAAKGAVIALTHALAFELAQFNIKVNSICPGITDATGVWNSVSAGYTDNLGLSREEVIKTFTAKIPLKRLTDIEDVVDYVYFLTASGEYCTGQAVNITGGREMH</sequence>